<dbReference type="PROSITE" id="PS50208">
    <property type="entry name" value="CASPASE_P20"/>
    <property type="match status" value="1"/>
</dbReference>
<dbReference type="PANTHER" id="PTHR22576:SF37">
    <property type="entry name" value="MUCOSA-ASSOCIATED LYMPHOID TISSUE LYMPHOMA TRANSLOCATION PROTEIN 1"/>
    <property type="match status" value="1"/>
</dbReference>
<dbReference type="InterPro" id="IPR015917">
    <property type="entry name" value="Pept_C14A"/>
</dbReference>
<dbReference type="InterPro" id="IPR001309">
    <property type="entry name" value="Pept_C14_p20"/>
</dbReference>
<dbReference type="SUPFAM" id="SSF52129">
    <property type="entry name" value="Caspase-like"/>
    <property type="match status" value="1"/>
</dbReference>
<evidence type="ECO:0000259" key="2">
    <source>
        <dbReference type="PROSITE" id="PS50208"/>
    </source>
</evidence>
<evidence type="ECO:0000313" key="3">
    <source>
        <dbReference type="EMBL" id="MCL6284492.1"/>
    </source>
</evidence>
<dbReference type="InterPro" id="IPR011600">
    <property type="entry name" value="Pept_C14_caspase"/>
</dbReference>
<feature type="domain" description="Caspase family p20" evidence="2">
    <location>
        <begin position="11"/>
        <end position="142"/>
    </location>
</feature>
<dbReference type="InterPro" id="IPR029030">
    <property type="entry name" value="Caspase-like_dom_sf"/>
</dbReference>
<reference evidence="3" key="1">
    <citation type="submission" date="2022-05" db="EMBL/GenBank/DDBJ databases">
        <authorList>
            <person name="Park J.-S."/>
        </authorList>
    </citation>
    <scope>NUCLEOTIDE SEQUENCE</scope>
    <source>
        <strain evidence="3">2012CJ41-6</strain>
    </source>
</reference>
<protein>
    <submittedName>
        <fullName evidence="3">Caspase family protein</fullName>
    </submittedName>
</protein>
<dbReference type="Gene3D" id="3.40.50.1460">
    <property type="match status" value="1"/>
</dbReference>
<proteinExistence type="inferred from homology"/>
<dbReference type="InterPro" id="IPR052039">
    <property type="entry name" value="Caspase-related_regulators"/>
</dbReference>
<evidence type="ECO:0000256" key="1">
    <source>
        <dbReference type="ARBA" id="ARBA00010134"/>
    </source>
</evidence>
<sequence>MLTTANIAHAAKRVALLIGNSAYATPEMSLRNPANDVDALGHALRDLGFVVAKTTDQDAAGMETALKAFGAAAEGAEMAVFFYAGHGVQIGGENHLIGTEFSGSDVAALRQSSITMARVRDTISRAGPEIGIVLLDACRNNPFAERGLVEQGLVRAKGGAGLLIAYATDPGNVAYDGTGENSVFTSGLLDHIATPGLDTRLMLGRVRQQVVMQTGGRQIPWVEEAVLSEHAFAPALPDDAPDDATASELARWRSIASSVDPGDFNAYLRDYPNGLFASIAHDRLERLSVNAPTVRPAPAGTLLASADPQRMAAALAALGLIDAGRARAVQRDLAPALDGYRRHISDDDISAEALYRDAAQVSMFLAATTLQRLRTDLVALRSVERTLAIAEDALAQIAEIAETNADALPVLRQAHNDVYDIHRSRGIILRRLDESRSYYDEVLNRAVLFFPPDATIAWVGGDDRFRDLQPAEHPMTEDAALFLAHVAQADDSKKGSYQWLADLLPQE</sequence>
<evidence type="ECO:0000313" key="4">
    <source>
        <dbReference type="Proteomes" id="UP001203880"/>
    </source>
</evidence>
<organism evidence="3 4">
    <name type="scientific">Ruegeria spongiae</name>
    <dbReference type="NCBI Taxonomy" id="2942209"/>
    <lineage>
        <taxon>Bacteria</taxon>
        <taxon>Pseudomonadati</taxon>
        <taxon>Pseudomonadota</taxon>
        <taxon>Alphaproteobacteria</taxon>
        <taxon>Rhodobacterales</taxon>
        <taxon>Roseobacteraceae</taxon>
        <taxon>Ruegeria</taxon>
    </lineage>
</organism>
<dbReference type="PANTHER" id="PTHR22576">
    <property type="entry name" value="MUCOSA ASSOCIATED LYMPHOID TISSUE LYMPHOMA TRANSLOCATION PROTEIN 1/PARACASPASE"/>
    <property type="match status" value="1"/>
</dbReference>
<accession>A0ABT0Q4W9</accession>
<comment type="similarity">
    <text evidence="1">Belongs to the peptidase C14A family.</text>
</comment>
<name>A0ABT0Q4W9_9RHOB</name>
<dbReference type="Pfam" id="PF00656">
    <property type="entry name" value="Peptidase_C14"/>
    <property type="match status" value="1"/>
</dbReference>
<gene>
    <name evidence="3" type="ORF">M3P21_13235</name>
</gene>
<dbReference type="EMBL" id="JAMFMB010000016">
    <property type="protein sequence ID" value="MCL6284492.1"/>
    <property type="molecule type" value="Genomic_DNA"/>
</dbReference>
<comment type="caution">
    <text evidence="3">The sequence shown here is derived from an EMBL/GenBank/DDBJ whole genome shotgun (WGS) entry which is preliminary data.</text>
</comment>
<dbReference type="RefSeq" id="WP_249710546.1">
    <property type="nucleotide sequence ID" value="NZ_JAMFMB010000016.1"/>
</dbReference>
<dbReference type="Proteomes" id="UP001203880">
    <property type="component" value="Unassembled WGS sequence"/>
</dbReference>
<dbReference type="SMART" id="SM00115">
    <property type="entry name" value="CASc"/>
    <property type="match status" value="1"/>
</dbReference>
<keyword evidence="4" id="KW-1185">Reference proteome</keyword>